<dbReference type="Pfam" id="PF13181">
    <property type="entry name" value="TPR_8"/>
    <property type="match status" value="2"/>
</dbReference>
<evidence type="ECO:0000256" key="1">
    <source>
        <dbReference type="ARBA" id="ARBA00004651"/>
    </source>
</evidence>
<dbReference type="InterPro" id="IPR050482">
    <property type="entry name" value="Sensor_HK_TwoCompSys"/>
</dbReference>
<evidence type="ECO:0000256" key="3">
    <source>
        <dbReference type="ARBA" id="ARBA00022679"/>
    </source>
</evidence>
<dbReference type="InterPro" id="IPR005467">
    <property type="entry name" value="His_kinase_dom"/>
</dbReference>
<dbReference type="PROSITE" id="PS50005">
    <property type="entry name" value="TPR"/>
    <property type="match status" value="1"/>
</dbReference>
<comment type="subcellular location">
    <subcellularLocation>
        <location evidence="1">Cell membrane</location>
        <topology evidence="1">Multi-pass membrane protein</topology>
    </subcellularLocation>
</comment>
<reference evidence="13" key="1">
    <citation type="submission" date="2016-10" db="EMBL/GenBank/DDBJ databases">
        <authorList>
            <person name="Varghese N."/>
            <person name="Submissions S."/>
        </authorList>
    </citation>
    <scope>NUCLEOTIDE SEQUENCE [LARGE SCALE GENOMIC DNA]</scope>
    <source>
        <strain evidence="13">DSM 15282</strain>
    </source>
</reference>
<dbReference type="PROSITE" id="PS50109">
    <property type="entry name" value="HIS_KIN"/>
    <property type="match status" value="1"/>
</dbReference>
<keyword evidence="3" id="KW-0808">Transferase</keyword>
<evidence type="ECO:0000256" key="7">
    <source>
        <dbReference type="ARBA" id="ARBA00023012"/>
    </source>
</evidence>
<dbReference type="PANTHER" id="PTHR24421">
    <property type="entry name" value="NITRATE/NITRITE SENSOR PROTEIN NARX-RELATED"/>
    <property type="match status" value="1"/>
</dbReference>
<protein>
    <submittedName>
        <fullName evidence="12">Signal transduction histidine kinase</fullName>
    </submittedName>
</protein>
<evidence type="ECO:0000256" key="8">
    <source>
        <dbReference type="ARBA" id="ARBA00023136"/>
    </source>
</evidence>
<keyword evidence="13" id="KW-1185">Reference proteome</keyword>
<dbReference type="AlphaFoldDB" id="A0A1I5F3M0"/>
<sequence>MFRRTYFEYLILSLLSRFSLYSFLFLLFFGALPSLARQQAQLDSLEQVFQNQNLSDSIRYRAIQQHTFSMIFSDGDQAKVKIQEVLKSAEKEVGKSRIYFEILQNLGIYYDVNQMTDSSLKIFSEILEESKKQGWKALEQRSNNNLGMNRLNSSDYKAAIEFFSKSLELSRMDPNAQEANYVHSISNLGLANQELELYDQAIKYHLEALEIRERLNDPNGIAISCGNLGICYKQMGEEDLAEKYFQKSIENAKIAGNKLQFHRVHDNLGSLYIGQKKYEKGLSMLDIALDDTDGFTPDPKLELSIVSNAATAHIELGQTERALVFANRGIGILTENPELVNYSLTLKNTLAKIYFRKGDFEKGNAYLEEYQELNRQVFQEENAQLLTNLQVKYDLEKKEGQIAIQNAEILEKNATLQRNYFAFAALGLLILLIGVAFFFYQNRTKRKQELLVKDRELKVKEAYIQASLESQEQERRRMAQDLHDGFGQYISALRMYVSQIKSNHTKEEFKTELVSRTDTVLDEMSREISNVVYDLMPATLIRYGLISALEDLAHRINAGQKVRIRIESEKLSERMDELEEINLFRICQEWINNVLKYAKAENITLELSQNDGVARLQILDDGKGFDTGIFRQSKRNGWKNISTRAELLNGKLELFTEPGRQGTEFLVTFPYVHHAN</sequence>
<evidence type="ECO:0000256" key="4">
    <source>
        <dbReference type="ARBA" id="ARBA00022692"/>
    </source>
</evidence>
<proteinExistence type="predicted"/>
<keyword evidence="9" id="KW-0802">TPR repeat</keyword>
<dbReference type="SUPFAM" id="SSF55874">
    <property type="entry name" value="ATPase domain of HSP90 chaperone/DNA topoisomerase II/histidine kinase"/>
    <property type="match status" value="1"/>
</dbReference>
<evidence type="ECO:0000256" key="9">
    <source>
        <dbReference type="PROSITE-ProRule" id="PRU00339"/>
    </source>
</evidence>
<evidence type="ECO:0000256" key="5">
    <source>
        <dbReference type="ARBA" id="ARBA00022777"/>
    </source>
</evidence>
<dbReference type="Gene3D" id="3.30.565.10">
    <property type="entry name" value="Histidine kinase-like ATPase, C-terminal domain"/>
    <property type="match status" value="1"/>
</dbReference>
<dbReference type="InterPro" id="IPR011990">
    <property type="entry name" value="TPR-like_helical_dom_sf"/>
</dbReference>
<gene>
    <name evidence="12" type="ORF">SAMN04488519_104198</name>
</gene>
<dbReference type="PANTHER" id="PTHR24421:SF37">
    <property type="entry name" value="SENSOR HISTIDINE KINASE NARS"/>
    <property type="match status" value="1"/>
</dbReference>
<evidence type="ECO:0000256" key="6">
    <source>
        <dbReference type="ARBA" id="ARBA00022989"/>
    </source>
</evidence>
<dbReference type="InterPro" id="IPR036890">
    <property type="entry name" value="HATPase_C_sf"/>
</dbReference>
<keyword evidence="7" id="KW-0902">Two-component regulatory system</keyword>
<dbReference type="Gene3D" id="1.20.5.1930">
    <property type="match status" value="1"/>
</dbReference>
<dbReference type="InterPro" id="IPR003594">
    <property type="entry name" value="HATPase_dom"/>
</dbReference>
<dbReference type="Pfam" id="PF13424">
    <property type="entry name" value="TPR_12"/>
    <property type="match status" value="1"/>
</dbReference>
<feature type="transmembrane region" description="Helical" evidence="10">
    <location>
        <begin position="420"/>
        <end position="440"/>
    </location>
</feature>
<keyword evidence="4 10" id="KW-0812">Transmembrane</keyword>
<keyword evidence="6 10" id="KW-1133">Transmembrane helix</keyword>
<dbReference type="STRING" id="226506.SAMN04488519_104198"/>
<evidence type="ECO:0000259" key="11">
    <source>
        <dbReference type="PROSITE" id="PS50109"/>
    </source>
</evidence>
<dbReference type="Proteomes" id="UP000199564">
    <property type="component" value="Unassembled WGS sequence"/>
</dbReference>
<organism evidence="12 13">
    <name type="scientific">Algoriphagus ornithinivorans</name>
    <dbReference type="NCBI Taxonomy" id="226506"/>
    <lineage>
        <taxon>Bacteria</taxon>
        <taxon>Pseudomonadati</taxon>
        <taxon>Bacteroidota</taxon>
        <taxon>Cytophagia</taxon>
        <taxon>Cytophagales</taxon>
        <taxon>Cyclobacteriaceae</taxon>
        <taxon>Algoriphagus</taxon>
    </lineage>
</organism>
<accession>A0A1I5F3M0</accession>
<dbReference type="Gene3D" id="1.25.40.10">
    <property type="entry name" value="Tetratricopeptide repeat domain"/>
    <property type="match status" value="2"/>
</dbReference>
<name>A0A1I5F3M0_9BACT</name>
<evidence type="ECO:0000256" key="10">
    <source>
        <dbReference type="SAM" id="Phobius"/>
    </source>
</evidence>
<feature type="domain" description="Histidine kinase" evidence="11">
    <location>
        <begin position="481"/>
        <end position="673"/>
    </location>
</feature>
<evidence type="ECO:0000313" key="13">
    <source>
        <dbReference type="Proteomes" id="UP000199564"/>
    </source>
</evidence>
<dbReference type="GO" id="GO:0046983">
    <property type="term" value="F:protein dimerization activity"/>
    <property type="evidence" value="ECO:0007669"/>
    <property type="project" value="InterPro"/>
</dbReference>
<dbReference type="GO" id="GO:0000155">
    <property type="term" value="F:phosphorelay sensor kinase activity"/>
    <property type="evidence" value="ECO:0007669"/>
    <property type="project" value="InterPro"/>
</dbReference>
<dbReference type="SUPFAM" id="SSF48452">
    <property type="entry name" value="TPR-like"/>
    <property type="match status" value="2"/>
</dbReference>
<dbReference type="InterPro" id="IPR011712">
    <property type="entry name" value="Sig_transdc_His_kin_sub3_dim/P"/>
</dbReference>
<dbReference type="SMART" id="SM00028">
    <property type="entry name" value="TPR"/>
    <property type="match status" value="7"/>
</dbReference>
<dbReference type="InterPro" id="IPR019734">
    <property type="entry name" value="TPR_rpt"/>
</dbReference>
<feature type="repeat" description="TPR" evidence="9">
    <location>
        <begin position="140"/>
        <end position="173"/>
    </location>
</feature>
<dbReference type="EMBL" id="FOVW01000004">
    <property type="protein sequence ID" value="SFO18273.1"/>
    <property type="molecule type" value="Genomic_DNA"/>
</dbReference>
<dbReference type="Pfam" id="PF02518">
    <property type="entry name" value="HATPase_c"/>
    <property type="match status" value="1"/>
</dbReference>
<evidence type="ECO:0000313" key="12">
    <source>
        <dbReference type="EMBL" id="SFO18273.1"/>
    </source>
</evidence>
<dbReference type="CDD" id="cd16917">
    <property type="entry name" value="HATPase_UhpB-NarQ-NarX-like"/>
    <property type="match status" value="1"/>
</dbReference>
<keyword evidence="8 10" id="KW-0472">Membrane</keyword>
<dbReference type="GO" id="GO:0005886">
    <property type="term" value="C:plasma membrane"/>
    <property type="evidence" value="ECO:0007669"/>
    <property type="project" value="UniProtKB-SubCell"/>
</dbReference>
<dbReference type="Pfam" id="PF07730">
    <property type="entry name" value="HisKA_3"/>
    <property type="match status" value="1"/>
</dbReference>
<keyword evidence="2" id="KW-1003">Cell membrane</keyword>
<keyword evidence="5 12" id="KW-0418">Kinase</keyword>
<evidence type="ECO:0000256" key="2">
    <source>
        <dbReference type="ARBA" id="ARBA00022475"/>
    </source>
</evidence>